<dbReference type="AlphaFoldDB" id="I4F1J3"/>
<proteinExistence type="predicted"/>
<dbReference type="Pfam" id="PF01402">
    <property type="entry name" value="RHH_1"/>
    <property type="match status" value="1"/>
</dbReference>
<dbReference type="PATRIC" id="fig|477641.3.peg.3846"/>
<dbReference type="Proteomes" id="UP000006461">
    <property type="component" value="Chromosome"/>
</dbReference>
<dbReference type="GO" id="GO:0006355">
    <property type="term" value="P:regulation of DNA-templated transcription"/>
    <property type="evidence" value="ECO:0007669"/>
    <property type="project" value="InterPro"/>
</dbReference>
<dbReference type="SUPFAM" id="SSF47598">
    <property type="entry name" value="Ribbon-helix-helix"/>
    <property type="match status" value="1"/>
</dbReference>
<dbReference type="OrthoDB" id="4426404at2"/>
<protein>
    <submittedName>
        <fullName evidence="2">CopG-like DNA-binding domain, Putative antitoxin of TAS system</fullName>
    </submittedName>
</protein>
<dbReference type="InterPro" id="IPR010985">
    <property type="entry name" value="Ribbon_hlx_hlx"/>
</dbReference>
<reference evidence="2 3" key="1">
    <citation type="journal article" date="2012" name="J. Bacteriol.">
        <title>Genome Sequence of Radiation-Resistant Modestobacter marinus Strain BC501, a Representative Actinobacterium That Thrives on Calcareous Stone Surfaces.</title>
        <authorList>
            <person name="Normand P."/>
            <person name="Gury J."/>
            <person name="Pujic P."/>
            <person name="Chouaia B."/>
            <person name="Crotti E."/>
            <person name="Brusetti L."/>
            <person name="Daffonchio D."/>
            <person name="Vacherie B."/>
            <person name="Barbe V."/>
            <person name="Medigue C."/>
            <person name="Calteau A."/>
            <person name="Ghodhbane-Gtari F."/>
            <person name="Essoussi I."/>
            <person name="Nouioui I."/>
            <person name="Abbassi-Ghozzi I."/>
            <person name="Gtari M."/>
        </authorList>
    </citation>
    <scope>NUCLEOTIDE SEQUENCE [LARGE SCALE GENOMIC DNA]</scope>
    <source>
        <strain evidence="3">BC 501</strain>
    </source>
</reference>
<evidence type="ECO:0000313" key="3">
    <source>
        <dbReference type="Proteomes" id="UP000006461"/>
    </source>
</evidence>
<evidence type="ECO:0000259" key="1">
    <source>
        <dbReference type="Pfam" id="PF01402"/>
    </source>
</evidence>
<dbReference type="HOGENOM" id="CLU_203087_0_2_11"/>
<keyword evidence="3" id="KW-1185">Reference proteome</keyword>
<dbReference type="InterPro" id="IPR002145">
    <property type="entry name" value="CopG"/>
</dbReference>
<organism evidence="2 3">
    <name type="scientific">Modestobacter italicus (strain DSM 44449 / CECT 9708 / BC 501)</name>
    <dbReference type="NCBI Taxonomy" id="2732864"/>
    <lineage>
        <taxon>Bacteria</taxon>
        <taxon>Bacillati</taxon>
        <taxon>Actinomycetota</taxon>
        <taxon>Actinomycetes</taxon>
        <taxon>Geodermatophilales</taxon>
        <taxon>Geodermatophilaceae</taxon>
        <taxon>Modestobacter</taxon>
    </lineage>
</organism>
<dbReference type="STRING" id="477641.MODMU_4105"/>
<sequence>MAMTLRIDDELERALAALAEAEGTSRQEIVRRAVLERHARSGHLTRVQESSARLLEQWGDVLHRLGTA</sequence>
<feature type="domain" description="Ribbon-helix-helix protein CopG" evidence="1">
    <location>
        <begin position="4"/>
        <end position="40"/>
    </location>
</feature>
<gene>
    <name evidence="2" type="ordered locus">MODMU_4105</name>
</gene>
<dbReference type="KEGG" id="mmar:MODMU_4105"/>
<dbReference type="OMA" id="QWGDVLH"/>
<dbReference type="EMBL" id="FO203431">
    <property type="protein sequence ID" value="CCH89506.1"/>
    <property type="molecule type" value="Genomic_DNA"/>
</dbReference>
<evidence type="ECO:0000313" key="2">
    <source>
        <dbReference type="EMBL" id="CCH89506.1"/>
    </source>
</evidence>
<name>I4F1J3_MODI5</name>
<dbReference type="eggNOG" id="ENOG50337PZ">
    <property type="taxonomic scope" value="Bacteria"/>
</dbReference>
<accession>I4F1J3</accession>